<feature type="binding site" evidence="12">
    <location>
        <position position="252"/>
    </location>
    <ligand>
        <name>K(+)</name>
        <dbReference type="ChEBI" id="CHEBI:29103"/>
    </ligand>
</feature>
<dbReference type="CDD" id="cd01174">
    <property type="entry name" value="ribokinase"/>
    <property type="match status" value="1"/>
</dbReference>
<feature type="binding site" evidence="12">
    <location>
        <position position="286"/>
    </location>
    <ligand>
        <name>K(+)</name>
        <dbReference type="ChEBI" id="CHEBI:29103"/>
    </ligand>
</feature>
<feature type="binding site" evidence="12">
    <location>
        <begin position="255"/>
        <end position="256"/>
    </location>
    <ligand>
        <name>ATP</name>
        <dbReference type="ChEBI" id="CHEBI:30616"/>
    </ligand>
</feature>
<keyword evidence="15" id="KW-1185">Reference proteome</keyword>
<dbReference type="InterPro" id="IPR002139">
    <property type="entry name" value="Ribo/fructo_kinase"/>
</dbReference>
<evidence type="ECO:0000256" key="6">
    <source>
        <dbReference type="ARBA" id="ARBA00022741"/>
    </source>
</evidence>
<dbReference type="EMBL" id="JARXNH020000037">
    <property type="protein sequence ID" value="MEK0246733.1"/>
    <property type="molecule type" value="Genomic_DNA"/>
</dbReference>
<feature type="binding site" evidence="12">
    <location>
        <position position="280"/>
    </location>
    <ligand>
        <name>ATP</name>
        <dbReference type="ChEBI" id="CHEBI:30616"/>
    </ligand>
</feature>
<keyword evidence="10 12" id="KW-0630">Potassium</keyword>
<comment type="similarity">
    <text evidence="1">Belongs to the carbohydrate kinase pfkB family.</text>
</comment>
<accession>A0ABU8YZI8</accession>
<organism evidence="14 15">
    <name type="scientific">Raoultella scottii</name>
    <dbReference type="NCBI Taxonomy" id="3040937"/>
    <lineage>
        <taxon>Bacteria</taxon>
        <taxon>Pseudomonadati</taxon>
        <taxon>Pseudomonadota</taxon>
        <taxon>Gammaproteobacteria</taxon>
        <taxon>Enterobacterales</taxon>
        <taxon>Enterobacteriaceae</taxon>
        <taxon>Klebsiella/Raoultella group</taxon>
        <taxon>Raoultella</taxon>
    </lineage>
</organism>
<comment type="cofactor">
    <cofactor evidence="12">
        <name>Mg(2+)</name>
        <dbReference type="ChEBI" id="CHEBI:18420"/>
    </cofactor>
    <text evidence="12">Requires a divalent cation, most likely magnesium in vivo, as an electrophilic catalyst to aid phosphoryl group transfer. It is the chelate of the metal and the nucleotide that is the actual substrate.</text>
</comment>
<dbReference type="HAMAP" id="MF_01987">
    <property type="entry name" value="Ribokinase"/>
    <property type="match status" value="1"/>
</dbReference>
<keyword evidence="5 12" id="KW-0479">Metal-binding</keyword>
<dbReference type="PANTHER" id="PTHR10584:SF166">
    <property type="entry name" value="RIBOKINASE"/>
    <property type="match status" value="1"/>
</dbReference>
<reference evidence="14 15" key="1">
    <citation type="submission" date="2024-03" db="EMBL/GenBank/DDBJ databases">
        <title>Two novel Raoultella species associated with bleeding cankers of broadleaf hosts, Raoultella scottia sp. nov. and Raoultella lignicola sp. nov.</title>
        <authorList>
            <person name="Brady C.L."/>
        </authorList>
    </citation>
    <scope>NUCLEOTIDE SEQUENCE [LARGE SCALE GENOMIC DNA]</scope>
    <source>
        <strain evidence="14 15">BAC 10a-01-01</strain>
    </source>
</reference>
<dbReference type="InterPro" id="IPR029056">
    <property type="entry name" value="Ribokinase-like"/>
</dbReference>
<evidence type="ECO:0000313" key="14">
    <source>
        <dbReference type="EMBL" id="MEK0246733.1"/>
    </source>
</evidence>
<comment type="pathway">
    <text evidence="12">Carbohydrate metabolism; D-ribose degradation; D-ribose 5-phosphate from beta-D-ribopyranose: step 2/2.</text>
</comment>
<keyword evidence="9 12" id="KW-0460">Magnesium</keyword>
<dbReference type="PRINTS" id="PR00990">
    <property type="entry name" value="RIBOKINASE"/>
</dbReference>
<feature type="binding site" evidence="12">
    <location>
        <position position="256"/>
    </location>
    <ligand>
        <name>substrate</name>
    </ligand>
</feature>
<proteinExistence type="inferred from homology"/>
<evidence type="ECO:0000256" key="1">
    <source>
        <dbReference type="ARBA" id="ARBA00005380"/>
    </source>
</evidence>
<feature type="binding site" evidence="12">
    <location>
        <begin position="43"/>
        <end position="47"/>
    </location>
    <ligand>
        <name>substrate</name>
    </ligand>
</feature>
<dbReference type="Gene3D" id="3.40.1190.20">
    <property type="match status" value="1"/>
</dbReference>
<feature type="binding site" evidence="12">
    <location>
        <position position="144"/>
    </location>
    <ligand>
        <name>substrate</name>
    </ligand>
</feature>
<evidence type="ECO:0000256" key="10">
    <source>
        <dbReference type="ARBA" id="ARBA00022958"/>
    </source>
</evidence>
<dbReference type="InterPro" id="IPR011877">
    <property type="entry name" value="Ribokinase"/>
</dbReference>
<feature type="binding site" evidence="12">
    <location>
        <begin position="224"/>
        <end position="229"/>
    </location>
    <ligand>
        <name>ATP</name>
        <dbReference type="ChEBI" id="CHEBI:30616"/>
    </ligand>
</feature>
<dbReference type="Proteomes" id="UP001334005">
    <property type="component" value="Unassembled WGS sequence"/>
</dbReference>
<comment type="subcellular location">
    <subcellularLocation>
        <location evidence="12">Cytoplasm</location>
    </subcellularLocation>
</comment>
<comment type="function">
    <text evidence="12">Catalyzes the phosphorylation of ribose at O-5 in a reaction requiring ATP and magnesium. The resulting D-ribose-5-phosphate can then be used either for sythesis of nucleotides, histidine, and tryptophan, or as a component of the pentose phosphate pathway.</text>
</comment>
<evidence type="ECO:0000256" key="8">
    <source>
        <dbReference type="ARBA" id="ARBA00022840"/>
    </source>
</evidence>
<dbReference type="Pfam" id="PF00294">
    <property type="entry name" value="PfkB"/>
    <property type="match status" value="1"/>
</dbReference>
<feature type="binding site" evidence="12">
    <location>
        <position position="291"/>
    </location>
    <ligand>
        <name>K(+)</name>
        <dbReference type="ChEBI" id="CHEBI:29103"/>
    </ligand>
</feature>
<evidence type="ECO:0000256" key="12">
    <source>
        <dbReference type="HAMAP-Rule" id="MF_01987"/>
    </source>
</evidence>
<keyword evidence="12" id="KW-0963">Cytoplasm</keyword>
<name>A0ABU8YZI8_9ENTR</name>
<comment type="caution">
    <text evidence="14">The sequence shown here is derived from an EMBL/GenBank/DDBJ whole genome shotgun (WGS) entry which is preliminary data.</text>
</comment>
<evidence type="ECO:0000256" key="9">
    <source>
        <dbReference type="ARBA" id="ARBA00022842"/>
    </source>
</evidence>
<dbReference type="RefSeq" id="WP_331833479.1">
    <property type="nucleotide sequence ID" value="NZ_JARXNH020000037.1"/>
</dbReference>
<feature type="domain" description="Carbohydrate kinase PfkB" evidence="13">
    <location>
        <begin position="7"/>
        <end position="298"/>
    </location>
</feature>
<evidence type="ECO:0000259" key="13">
    <source>
        <dbReference type="Pfam" id="PF00294"/>
    </source>
</evidence>
<keyword evidence="7 12" id="KW-0418">Kinase</keyword>
<feature type="binding site" evidence="12">
    <location>
        <position position="295"/>
    </location>
    <ligand>
        <name>K(+)</name>
        <dbReference type="ChEBI" id="CHEBI:29103"/>
    </ligand>
</feature>
<feature type="binding site" evidence="12">
    <location>
        <position position="188"/>
    </location>
    <ligand>
        <name>ATP</name>
        <dbReference type="ChEBI" id="CHEBI:30616"/>
    </ligand>
</feature>
<feature type="binding site" evidence="12">
    <location>
        <begin position="15"/>
        <end position="17"/>
    </location>
    <ligand>
        <name>substrate</name>
    </ligand>
</feature>
<keyword evidence="8 12" id="KW-0067">ATP-binding</keyword>
<keyword evidence="6 12" id="KW-0547">Nucleotide-binding</keyword>
<dbReference type="PROSITE" id="PS00584">
    <property type="entry name" value="PFKB_KINASES_2"/>
    <property type="match status" value="1"/>
</dbReference>
<comment type="similarity">
    <text evidence="12">Belongs to the carbohydrate kinase PfkB family. Ribokinase subfamily.</text>
</comment>
<feature type="active site" description="Proton acceptor" evidence="12">
    <location>
        <position position="256"/>
    </location>
</feature>
<comment type="catalytic activity">
    <reaction evidence="12">
        <text>D-ribose + ATP = D-ribose 5-phosphate + ADP + H(+)</text>
        <dbReference type="Rhea" id="RHEA:13697"/>
        <dbReference type="ChEBI" id="CHEBI:15378"/>
        <dbReference type="ChEBI" id="CHEBI:30616"/>
        <dbReference type="ChEBI" id="CHEBI:47013"/>
        <dbReference type="ChEBI" id="CHEBI:78346"/>
        <dbReference type="ChEBI" id="CHEBI:456216"/>
        <dbReference type="EC" id="2.7.1.15"/>
    </reaction>
</comment>
<dbReference type="InterPro" id="IPR002173">
    <property type="entry name" value="Carboh/pur_kinase_PfkB_CS"/>
</dbReference>
<evidence type="ECO:0000256" key="5">
    <source>
        <dbReference type="ARBA" id="ARBA00022723"/>
    </source>
</evidence>
<dbReference type="NCBIfam" id="NF008353">
    <property type="entry name" value="PRK11142.1"/>
    <property type="match status" value="1"/>
</dbReference>
<dbReference type="PANTHER" id="PTHR10584">
    <property type="entry name" value="SUGAR KINASE"/>
    <property type="match status" value="1"/>
</dbReference>
<evidence type="ECO:0000256" key="2">
    <source>
        <dbReference type="ARBA" id="ARBA00012035"/>
    </source>
</evidence>
<keyword evidence="11 12" id="KW-0119">Carbohydrate metabolism</keyword>
<evidence type="ECO:0000256" key="4">
    <source>
        <dbReference type="ARBA" id="ARBA00022679"/>
    </source>
</evidence>
<keyword evidence="4 12" id="KW-0808">Transferase</keyword>
<dbReference type="GO" id="GO:0004747">
    <property type="term" value="F:ribokinase activity"/>
    <property type="evidence" value="ECO:0007669"/>
    <property type="project" value="UniProtKB-EC"/>
</dbReference>
<dbReference type="EC" id="2.7.1.15" evidence="2 12"/>
<evidence type="ECO:0000313" key="15">
    <source>
        <dbReference type="Proteomes" id="UP001334005"/>
    </source>
</evidence>
<evidence type="ECO:0000256" key="7">
    <source>
        <dbReference type="ARBA" id="ARBA00022777"/>
    </source>
</evidence>
<protein>
    <recommendedName>
        <fullName evidence="3 12">Ribokinase</fullName>
        <shortName evidence="12">RK</shortName>
        <ecNumber evidence="2 12">2.7.1.15</ecNumber>
    </recommendedName>
</protein>
<comment type="subunit">
    <text evidence="12">Homodimer.</text>
</comment>
<sequence>MMKTAGKLVVLGSINADHILNLKSFPTPGETVTGNHYQVAFGGKGANQAVAAGRSGANIAFIACTGDDDIGESVRRQLASDNIDIAPVRAVKDESTGVALIFVNGEGENVIGIHAGANAALSVAQVEAEKTRIADAQALLMQLESPLESVLAAAKIAHQHQTTVVLNPAPARELSDELLALVDIITPNETEAEKLTGIRVENDDDAAKAANALHKKGIGTVIITLGSRGVWVSHDGEGRRVPGFKVQAIDTIAAGDTFNGALVTALLEGTGLAEAIRFAHAAAAIAVTRKGAQPSVPWRKEIDEFLRQQG</sequence>
<comment type="activity regulation">
    <text evidence="12">Activated by a monovalent cation that binds near, but not in, the active site. The most likely occupant of the site in vivo is potassium. Ion binding induces a conformational change that may alter substrate affinity.</text>
</comment>
<evidence type="ECO:0000256" key="3">
    <source>
        <dbReference type="ARBA" id="ARBA00016943"/>
    </source>
</evidence>
<dbReference type="InterPro" id="IPR011611">
    <property type="entry name" value="PfkB_dom"/>
</dbReference>
<comment type="caution">
    <text evidence="12">Lacks conserved residue(s) required for the propagation of feature annotation.</text>
</comment>
<feature type="binding site" evidence="12">
    <location>
        <position position="289"/>
    </location>
    <ligand>
        <name>K(+)</name>
        <dbReference type="ChEBI" id="CHEBI:29103"/>
    </ligand>
</feature>
<gene>
    <name evidence="12 14" type="primary">rbsK</name>
    <name evidence="14" type="ORF">QFI66_001055</name>
</gene>
<dbReference type="NCBIfam" id="TIGR02152">
    <property type="entry name" value="D_ribokin_bact"/>
    <property type="match status" value="1"/>
</dbReference>
<feature type="binding site" evidence="12">
    <location>
        <position position="250"/>
    </location>
    <ligand>
        <name>K(+)</name>
        <dbReference type="ChEBI" id="CHEBI:29103"/>
    </ligand>
</feature>
<dbReference type="SUPFAM" id="SSF53613">
    <property type="entry name" value="Ribokinase-like"/>
    <property type="match status" value="1"/>
</dbReference>
<evidence type="ECO:0000256" key="11">
    <source>
        <dbReference type="ARBA" id="ARBA00023277"/>
    </source>
</evidence>